<comment type="caution">
    <text evidence="3">The sequence shown here is derived from an EMBL/GenBank/DDBJ whole genome shotgun (WGS) entry which is preliminary data.</text>
</comment>
<dbReference type="InterPro" id="IPR000073">
    <property type="entry name" value="AB_hydrolase_1"/>
</dbReference>
<organism evidence="3 4">
    <name type="scientific">Niastella koreensis</name>
    <dbReference type="NCBI Taxonomy" id="354356"/>
    <lineage>
        <taxon>Bacteria</taxon>
        <taxon>Pseudomonadati</taxon>
        <taxon>Bacteroidota</taxon>
        <taxon>Chitinophagia</taxon>
        <taxon>Chitinophagales</taxon>
        <taxon>Chitinophagaceae</taxon>
        <taxon>Niastella</taxon>
    </lineage>
</organism>
<reference evidence="3 4" key="1">
    <citation type="submission" date="2016-04" db="EMBL/GenBank/DDBJ databases">
        <authorList>
            <person name="Chen L."/>
            <person name="Zhuang W."/>
            <person name="Wang G."/>
        </authorList>
    </citation>
    <scope>NUCLEOTIDE SEQUENCE [LARGE SCALE GENOMIC DNA]</scope>
    <source>
        <strain evidence="4">GR20</strain>
    </source>
</reference>
<dbReference type="PANTHER" id="PTHR46331:SF2">
    <property type="entry name" value="VALACYCLOVIR HYDROLASE"/>
    <property type="match status" value="1"/>
</dbReference>
<dbReference type="Gene3D" id="3.40.50.1820">
    <property type="entry name" value="alpha/beta hydrolase"/>
    <property type="match status" value="1"/>
</dbReference>
<evidence type="ECO:0000259" key="2">
    <source>
        <dbReference type="Pfam" id="PF12697"/>
    </source>
</evidence>
<proteinExistence type="predicted"/>
<keyword evidence="3" id="KW-0378">Hydrolase</keyword>
<dbReference type="SUPFAM" id="SSF53474">
    <property type="entry name" value="alpha/beta-Hydrolases"/>
    <property type="match status" value="1"/>
</dbReference>
<dbReference type="InterPro" id="IPR029058">
    <property type="entry name" value="AB_hydrolase_fold"/>
</dbReference>
<dbReference type="Pfam" id="PF12697">
    <property type="entry name" value="Abhydrolase_6"/>
    <property type="match status" value="1"/>
</dbReference>
<keyword evidence="4" id="KW-1185">Reference proteome</keyword>
<protein>
    <submittedName>
        <fullName evidence="3">Alpha/beta hydrolase</fullName>
    </submittedName>
</protein>
<dbReference type="EMBL" id="LWBO01000044">
    <property type="protein sequence ID" value="OQP42667.1"/>
    <property type="molecule type" value="Genomic_DNA"/>
</dbReference>
<keyword evidence="1" id="KW-0732">Signal</keyword>
<dbReference type="GO" id="GO:0016787">
    <property type="term" value="F:hydrolase activity"/>
    <property type="evidence" value="ECO:0007669"/>
    <property type="project" value="UniProtKB-KW"/>
</dbReference>
<accession>A0ABX3NQF0</accession>
<sequence length="288" mass="31824">MKKCTYLLLSFMIVFASVNTTQSQYMQDTAALKKGYSEVNGIQMYYEIYGKGSPLVLIHGGGSTIQTSFGRILPLLSKNRSVIAVELQAHGRTSDRNAPLSFAQDANDVVTLLKNLNIPKADFLGFSNGAQTAMQIAISYPAVVNKLIFASGFYNRSGVPDGFWKGINNAQFSDMPQALKDGFLKINNDSAKLLNMFHRDVVRMQTFKDWSDNDLTSITAPALIIIGDRDVPTPEHAVAMHHLIPHSQLAIIPGVHGQFLGEITTLDNGKWKEQYVADLFEQFLTAAY</sequence>
<evidence type="ECO:0000313" key="3">
    <source>
        <dbReference type="EMBL" id="OQP42667.1"/>
    </source>
</evidence>
<feature type="domain" description="AB hydrolase-1" evidence="2">
    <location>
        <begin position="55"/>
        <end position="255"/>
    </location>
</feature>
<dbReference type="PANTHER" id="PTHR46331">
    <property type="entry name" value="VALACYCLOVIR HYDROLASE"/>
    <property type="match status" value="1"/>
</dbReference>
<feature type="chain" id="PRO_5045382824" evidence="1">
    <location>
        <begin position="17"/>
        <end position="288"/>
    </location>
</feature>
<evidence type="ECO:0000256" key="1">
    <source>
        <dbReference type="SAM" id="SignalP"/>
    </source>
</evidence>
<feature type="signal peptide" evidence="1">
    <location>
        <begin position="1"/>
        <end position="16"/>
    </location>
</feature>
<dbReference type="Proteomes" id="UP000192277">
    <property type="component" value="Unassembled WGS sequence"/>
</dbReference>
<evidence type="ECO:0000313" key="4">
    <source>
        <dbReference type="Proteomes" id="UP000192277"/>
    </source>
</evidence>
<gene>
    <name evidence="3" type="ORF">A4D02_13975</name>
</gene>
<name>A0ABX3NQF0_9BACT</name>